<dbReference type="EMBL" id="PXYW01000073">
    <property type="protein sequence ID" value="PSR30826.1"/>
    <property type="molecule type" value="Genomic_DNA"/>
</dbReference>
<dbReference type="AlphaFoldDB" id="A0A2T2X8Q2"/>
<proteinExistence type="predicted"/>
<reference evidence="2 3" key="1">
    <citation type="journal article" date="2014" name="BMC Genomics">
        <title>Comparison of environmental and isolate Sulfobacillus genomes reveals diverse carbon, sulfur, nitrogen, and hydrogen metabolisms.</title>
        <authorList>
            <person name="Justice N.B."/>
            <person name="Norman A."/>
            <person name="Brown C.T."/>
            <person name="Singh A."/>
            <person name="Thomas B.C."/>
            <person name="Banfield J.F."/>
        </authorList>
    </citation>
    <scope>NUCLEOTIDE SEQUENCE [LARGE SCALE GENOMIC DNA]</scope>
    <source>
        <strain evidence="2">AMDSBA4</strain>
    </source>
</reference>
<sequence>MHDETLMNILSQNHVIAVVGMSPKPDRASHRVALYLRDHGYRIIPVNPGFHEILGETCYPDLESIPENEKVDIVDVFRKSEDTPPIAESAVRIGARVFWLQLGIANEVAASIAESGGLIVVQDRCMKIEHERLIG</sequence>
<dbReference type="InterPro" id="IPR003781">
    <property type="entry name" value="CoA-bd"/>
</dbReference>
<dbReference type="Gene3D" id="3.40.50.720">
    <property type="entry name" value="NAD(P)-binding Rossmann-like Domain"/>
    <property type="match status" value="1"/>
</dbReference>
<dbReference type="SMART" id="SM00881">
    <property type="entry name" value="CoA_binding"/>
    <property type="match status" value="1"/>
</dbReference>
<evidence type="ECO:0000313" key="2">
    <source>
        <dbReference type="EMBL" id="PSR30826.1"/>
    </source>
</evidence>
<dbReference type="Proteomes" id="UP000242972">
    <property type="component" value="Unassembled WGS sequence"/>
</dbReference>
<comment type="caution">
    <text evidence="2">The sequence shown here is derived from an EMBL/GenBank/DDBJ whole genome shotgun (WGS) entry which is preliminary data.</text>
</comment>
<dbReference type="InterPro" id="IPR036291">
    <property type="entry name" value="NAD(P)-bd_dom_sf"/>
</dbReference>
<name>A0A2T2X8Q2_9FIRM</name>
<feature type="domain" description="CoA-binding" evidence="1">
    <location>
        <begin position="9"/>
        <end position="104"/>
    </location>
</feature>
<accession>A0A2T2X8Q2</accession>
<evidence type="ECO:0000313" key="3">
    <source>
        <dbReference type="Proteomes" id="UP000242972"/>
    </source>
</evidence>
<dbReference type="PANTHER" id="PTHR33303:SF2">
    <property type="entry name" value="COA-BINDING DOMAIN-CONTAINING PROTEIN"/>
    <property type="match status" value="1"/>
</dbReference>
<gene>
    <name evidence="2" type="ORF">C7B46_17480</name>
</gene>
<dbReference type="SUPFAM" id="SSF51735">
    <property type="entry name" value="NAD(P)-binding Rossmann-fold domains"/>
    <property type="match status" value="1"/>
</dbReference>
<protein>
    <submittedName>
        <fullName evidence="2">CoA-binding protein</fullName>
    </submittedName>
</protein>
<dbReference type="PANTHER" id="PTHR33303">
    <property type="entry name" value="CYTOPLASMIC PROTEIN-RELATED"/>
    <property type="match status" value="1"/>
</dbReference>
<organism evidence="2 3">
    <name type="scientific">Sulfobacillus benefaciens</name>
    <dbReference type="NCBI Taxonomy" id="453960"/>
    <lineage>
        <taxon>Bacteria</taxon>
        <taxon>Bacillati</taxon>
        <taxon>Bacillota</taxon>
        <taxon>Clostridia</taxon>
        <taxon>Eubacteriales</taxon>
        <taxon>Clostridiales Family XVII. Incertae Sedis</taxon>
        <taxon>Sulfobacillus</taxon>
    </lineage>
</organism>
<dbReference type="Pfam" id="PF13380">
    <property type="entry name" value="CoA_binding_2"/>
    <property type="match status" value="1"/>
</dbReference>
<evidence type="ECO:0000259" key="1">
    <source>
        <dbReference type="SMART" id="SM00881"/>
    </source>
</evidence>